<dbReference type="Pfam" id="PF00970">
    <property type="entry name" value="FAD_binding_6"/>
    <property type="match status" value="1"/>
</dbReference>
<dbReference type="GO" id="GO:0051537">
    <property type="term" value="F:2 iron, 2 sulfur cluster binding"/>
    <property type="evidence" value="ECO:0007669"/>
    <property type="project" value="UniProtKB-KW"/>
</dbReference>
<dbReference type="SUPFAM" id="SSF63380">
    <property type="entry name" value="Riboflavin synthase domain-like"/>
    <property type="match status" value="1"/>
</dbReference>
<evidence type="ECO:0000256" key="6">
    <source>
        <dbReference type="ARBA" id="ARBA00023002"/>
    </source>
</evidence>
<dbReference type="InterPro" id="IPR001433">
    <property type="entry name" value="OxRdtase_FAD/NAD-bd"/>
</dbReference>
<keyword evidence="8" id="KW-0411">Iron-sulfur</keyword>
<dbReference type="InterPro" id="IPR017927">
    <property type="entry name" value="FAD-bd_FR_type"/>
</dbReference>
<gene>
    <name evidence="11" type="ORF">J2I48_21015</name>
</gene>
<name>A0A939K2N9_9BACT</name>
<proteinExistence type="predicted"/>
<dbReference type="PANTHER" id="PTHR47354:SF6">
    <property type="entry name" value="NADH OXIDOREDUCTASE HCR"/>
    <property type="match status" value="1"/>
</dbReference>
<keyword evidence="3" id="KW-0001">2Fe-2S</keyword>
<dbReference type="Pfam" id="PF04116">
    <property type="entry name" value="FA_hydroxylase"/>
    <property type="match status" value="1"/>
</dbReference>
<dbReference type="InterPro" id="IPR008333">
    <property type="entry name" value="Cbr1-like_FAD-bd_dom"/>
</dbReference>
<dbReference type="PRINTS" id="PR00410">
    <property type="entry name" value="PHEHYDRXLASE"/>
</dbReference>
<evidence type="ECO:0000256" key="5">
    <source>
        <dbReference type="ARBA" id="ARBA00022827"/>
    </source>
</evidence>
<dbReference type="Gene3D" id="2.40.30.10">
    <property type="entry name" value="Translation factors"/>
    <property type="match status" value="1"/>
</dbReference>
<dbReference type="AlphaFoldDB" id="A0A939K2N9"/>
<feature type="transmembrane region" description="Helical" evidence="9">
    <location>
        <begin position="12"/>
        <end position="34"/>
    </location>
</feature>
<evidence type="ECO:0000313" key="11">
    <source>
        <dbReference type="EMBL" id="MBO0933505.1"/>
    </source>
</evidence>
<keyword evidence="4" id="KW-0479">Metal-binding</keyword>
<dbReference type="InterPro" id="IPR001709">
    <property type="entry name" value="Flavoprot_Pyr_Nucl_cyt_Rdtase"/>
</dbReference>
<keyword evidence="2" id="KW-0285">Flavoprotein</keyword>
<keyword evidence="9" id="KW-0812">Transmembrane</keyword>
<feature type="domain" description="FAD-binding FR-type" evidence="10">
    <location>
        <begin position="261"/>
        <end position="362"/>
    </location>
</feature>
<evidence type="ECO:0000313" key="12">
    <source>
        <dbReference type="Proteomes" id="UP000664795"/>
    </source>
</evidence>
<evidence type="ECO:0000256" key="3">
    <source>
        <dbReference type="ARBA" id="ARBA00022714"/>
    </source>
</evidence>
<dbReference type="GO" id="GO:0005506">
    <property type="term" value="F:iron ion binding"/>
    <property type="evidence" value="ECO:0007669"/>
    <property type="project" value="InterPro"/>
</dbReference>
<evidence type="ECO:0000256" key="9">
    <source>
        <dbReference type="SAM" id="Phobius"/>
    </source>
</evidence>
<keyword evidence="5" id="KW-0274">FAD</keyword>
<dbReference type="GO" id="GO:0016491">
    <property type="term" value="F:oxidoreductase activity"/>
    <property type="evidence" value="ECO:0007669"/>
    <property type="project" value="UniProtKB-KW"/>
</dbReference>
<protein>
    <submittedName>
        <fullName evidence="11">Sterol desaturase family protein</fullName>
    </submittedName>
</protein>
<evidence type="ECO:0000256" key="8">
    <source>
        <dbReference type="ARBA" id="ARBA00023014"/>
    </source>
</evidence>
<keyword evidence="9" id="KW-1133">Transmembrane helix</keyword>
<dbReference type="GO" id="GO:0008610">
    <property type="term" value="P:lipid biosynthetic process"/>
    <property type="evidence" value="ECO:0007669"/>
    <property type="project" value="InterPro"/>
</dbReference>
<evidence type="ECO:0000256" key="2">
    <source>
        <dbReference type="ARBA" id="ARBA00022630"/>
    </source>
</evidence>
<reference evidence="11 12" key="1">
    <citation type="submission" date="2021-03" db="EMBL/GenBank/DDBJ databases">
        <title>Fibrella sp. HMF5036 genome sequencing and assembly.</title>
        <authorList>
            <person name="Kang H."/>
            <person name="Kim H."/>
            <person name="Bae S."/>
            <person name="Joh K."/>
        </authorList>
    </citation>
    <scope>NUCLEOTIDE SEQUENCE [LARGE SCALE GENOMIC DNA]</scope>
    <source>
        <strain evidence="11 12">HMF5036</strain>
    </source>
</reference>
<sequence>MLESIAEVLKSIIGSLAVTLVLLTVVYLIFWKLLSKKIAKKRIQLSNRVGWHQLSFEIKNTIISLLAAGVFTGGILYLSNRGYTKLYTNFGKYGWLYEVLIVFVLLLWSDTTFYWIHRWLHTKRMYKYIHAVHHESLDTSPYTSNSFHFLEPIFLTLAIAPLFFIFPISAAALGVTQVIGTVNNIKSHLGYEFFPAWFRKYWLFNNLVTSTHHNLHHTQYNGNYGLMIRFWDKFCGTELKDTDKVFDEIQQRKKVTITNNTHHRKLVISNIVHETVDVTSLYFEPTDAAFYNYYAGQYLDVLVEIDSHKYRRSFSLSSSPGQDKFLRITGKRHGIVTNWFADKAKIGDQIEALLPVGDFRLHNENSGNHLFVAGGSGITPLYAMIKTLLHQDNASKISLLYATKSADAIIFKDDLDTLQSQFPTRFNVSYFISGVNRLSQPDIEAVVNQWKDLSCYICGPVELKDSVKRYLADAGLPKEKLFTEDYADGYVSLLSALTR</sequence>
<dbReference type="PANTHER" id="PTHR47354">
    <property type="entry name" value="NADH OXIDOREDUCTASE HCR"/>
    <property type="match status" value="1"/>
</dbReference>
<dbReference type="SUPFAM" id="SSF52343">
    <property type="entry name" value="Ferredoxin reductase-like, C-terminal NADP-linked domain"/>
    <property type="match status" value="1"/>
</dbReference>
<keyword evidence="12" id="KW-1185">Reference proteome</keyword>
<dbReference type="Gene3D" id="3.40.50.80">
    <property type="entry name" value="Nucleotide-binding domain of ferredoxin-NADP reductase (FNR) module"/>
    <property type="match status" value="1"/>
</dbReference>
<keyword evidence="6" id="KW-0560">Oxidoreductase</keyword>
<dbReference type="Pfam" id="PF00175">
    <property type="entry name" value="NAD_binding_1"/>
    <property type="match status" value="1"/>
</dbReference>
<accession>A0A939K2N9</accession>
<evidence type="ECO:0000256" key="1">
    <source>
        <dbReference type="ARBA" id="ARBA00001974"/>
    </source>
</evidence>
<feature type="transmembrane region" description="Helical" evidence="9">
    <location>
        <begin position="62"/>
        <end position="79"/>
    </location>
</feature>
<dbReference type="InterPro" id="IPR017938">
    <property type="entry name" value="Riboflavin_synthase-like_b-brl"/>
</dbReference>
<evidence type="ECO:0000256" key="4">
    <source>
        <dbReference type="ARBA" id="ARBA00022723"/>
    </source>
</evidence>
<dbReference type="Proteomes" id="UP000664795">
    <property type="component" value="Unassembled WGS sequence"/>
</dbReference>
<dbReference type="PRINTS" id="PR00371">
    <property type="entry name" value="FPNCR"/>
</dbReference>
<feature type="transmembrane region" description="Helical" evidence="9">
    <location>
        <begin position="153"/>
        <end position="175"/>
    </location>
</feature>
<keyword evidence="9" id="KW-0472">Membrane</keyword>
<organism evidence="11 12">
    <name type="scientific">Fibrella aquatilis</name>
    <dbReference type="NCBI Taxonomy" id="2817059"/>
    <lineage>
        <taxon>Bacteria</taxon>
        <taxon>Pseudomonadati</taxon>
        <taxon>Bacteroidota</taxon>
        <taxon>Cytophagia</taxon>
        <taxon>Cytophagales</taxon>
        <taxon>Spirosomataceae</taxon>
        <taxon>Fibrella</taxon>
    </lineage>
</organism>
<evidence type="ECO:0000259" key="10">
    <source>
        <dbReference type="PROSITE" id="PS51384"/>
    </source>
</evidence>
<dbReference type="EMBL" id="JAFMYU010000020">
    <property type="protein sequence ID" value="MBO0933505.1"/>
    <property type="molecule type" value="Genomic_DNA"/>
</dbReference>
<comment type="caution">
    <text evidence="11">The sequence shown here is derived from an EMBL/GenBank/DDBJ whole genome shotgun (WGS) entry which is preliminary data.</text>
</comment>
<dbReference type="InterPro" id="IPR039261">
    <property type="entry name" value="FNR_nucleotide-bd"/>
</dbReference>
<comment type="cofactor">
    <cofactor evidence="1">
        <name>FAD</name>
        <dbReference type="ChEBI" id="CHEBI:57692"/>
    </cofactor>
</comment>
<keyword evidence="7" id="KW-0408">Iron</keyword>
<dbReference type="InterPro" id="IPR050415">
    <property type="entry name" value="MRET"/>
</dbReference>
<dbReference type="PROSITE" id="PS51384">
    <property type="entry name" value="FAD_FR"/>
    <property type="match status" value="1"/>
</dbReference>
<evidence type="ECO:0000256" key="7">
    <source>
        <dbReference type="ARBA" id="ARBA00023004"/>
    </source>
</evidence>
<dbReference type="InterPro" id="IPR006694">
    <property type="entry name" value="Fatty_acid_hydroxylase"/>
</dbReference>
<dbReference type="RefSeq" id="WP_207337472.1">
    <property type="nucleotide sequence ID" value="NZ_JAFMYU010000020.1"/>
</dbReference>
<feature type="transmembrane region" description="Helical" evidence="9">
    <location>
        <begin position="99"/>
        <end position="117"/>
    </location>
</feature>